<organism evidence="6 7">
    <name type="scientific">Chitinophaga varians</name>
    <dbReference type="NCBI Taxonomy" id="2202339"/>
    <lineage>
        <taxon>Bacteria</taxon>
        <taxon>Pseudomonadati</taxon>
        <taxon>Bacteroidota</taxon>
        <taxon>Chitinophagia</taxon>
        <taxon>Chitinophagales</taxon>
        <taxon>Chitinophagaceae</taxon>
        <taxon>Chitinophaga</taxon>
    </lineage>
</organism>
<evidence type="ECO:0000256" key="1">
    <source>
        <dbReference type="ARBA" id="ARBA00004141"/>
    </source>
</evidence>
<evidence type="ECO:0000256" key="4">
    <source>
        <dbReference type="ARBA" id="ARBA00023136"/>
    </source>
</evidence>
<keyword evidence="2 5" id="KW-0812">Transmembrane</keyword>
<reference evidence="6 7" key="1">
    <citation type="submission" date="2020-04" db="EMBL/GenBank/DDBJ databases">
        <authorList>
            <person name="Yin C."/>
        </authorList>
    </citation>
    <scope>NUCLEOTIDE SEQUENCE [LARGE SCALE GENOMIC DNA]</scope>
    <source>
        <strain evidence="6 7">Ae27</strain>
    </source>
</reference>
<comment type="caution">
    <text evidence="6">The sequence shown here is derived from an EMBL/GenBank/DDBJ whole genome shotgun (WGS) entry which is preliminary data.</text>
</comment>
<evidence type="ECO:0000256" key="3">
    <source>
        <dbReference type="ARBA" id="ARBA00022989"/>
    </source>
</evidence>
<name>A0A847S800_9BACT</name>
<keyword evidence="4 5" id="KW-0472">Membrane</keyword>
<sequence>MIKENLTLFTWITLCSWILFGCCWLTLRNRTKENIQHRTTRQRWMAAIGYMIIFSALYYPLFTGTRLLPASPLLQGLGALLCVTGVCLSVWSRLLLGTNWSGGVAAKRNHELIVKGPYRLVRHPIYTGFLTALAGTSLVVGGGAAIFVTIICALSLYLKIGQEEILLNELFPGAYAAYQRQTRKLIPFIL</sequence>
<dbReference type="PROSITE" id="PS51257">
    <property type="entry name" value="PROKAR_LIPOPROTEIN"/>
    <property type="match status" value="1"/>
</dbReference>
<dbReference type="GO" id="GO:0032259">
    <property type="term" value="P:methylation"/>
    <property type="evidence" value="ECO:0007669"/>
    <property type="project" value="UniProtKB-KW"/>
</dbReference>
<evidence type="ECO:0000313" key="7">
    <source>
        <dbReference type="Proteomes" id="UP000570474"/>
    </source>
</evidence>
<dbReference type="Pfam" id="PF04140">
    <property type="entry name" value="ICMT"/>
    <property type="match status" value="1"/>
</dbReference>
<dbReference type="RefSeq" id="WP_168874838.1">
    <property type="nucleotide sequence ID" value="NZ_JABAIA010000004.1"/>
</dbReference>
<dbReference type="PANTHER" id="PTHR43847">
    <property type="entry name" value="BLL3993 PROTEIN"/>
    <property type="match status" value="1"/>
</dbReference>
<comment type="subcellular location">
    <subcellularLocation>
        <location evidence="1">Membrane</location>
        <topology evidence="1">Multi-pass membrane protein</topology>
    </subcellularLocation>
</comment>
<dbReference type="EMBL" id="JABAIA010000004">
    <property type="protein sequence ID" value="NLR68887.1"/>
    <property type="molecule type" value="Genomic_DNA"/>
</dbReference>
<dbReference type="InterPro" id="IPR052527">
    <property type="entry name" value="Metal_cation-efflux_comp"/>
</dbReference>
<dbReference type="GO" id="GO:0004671">
    <property type="term" value="F:protein C-terminal S-isoprenylcysteine carboxyl O-methyltransferase activity"/>
    <property type="evidence" value="ECO:0007669"/>
    <property type="project" value="InterPro"/>
</dbReference>
<gene>
    <name evidence="6" type="ORF">HGH92_31590</name>
</gene>
<dbReference type="PANTHER" id="PTHR43847:SF1">
    <property type="entry name" value="BLL3993 PROTEIN"/>
    <property type="match status" value="1"/>
</dbReference>
<dbReference type="InterPro" id="IPR007269">
    <property type="entry name" value="ICMT_MeTrfase"/>
</dbReference>
<dbReference type="GO" id="GO:0016020">
    <property type="term" value="C:membrane"/>
    <property type="evidence" value="ECO:0007669"/>
    <property type="project" value="UniProtKB-SubCell"/>
</dbReference>
<feature type="transmembrane region" description="Helical" evidence="5">
    <location>
        <begin position="43"/>
        <end position="61"/>
    </location>
</feature>
<keyword evidence="7" id="KW-1185">Reference proteome</keyword>
<keyword evidence="6" id="KW-0808">Transferase</keyword>
<dbReference type="AlphaFoldDB" id="A0A847S800"/>
<accession>A0A847S800</accession>
<evidence type="ECO:0000256" key="2">
    <source>
        <dbReference type="ARBA" id="ARBA00022692"/>
    </source>
</evidence>
<protein>
    <submittedName>
        <fullName evidence="6">Isoprenylcysteine carboxylmethyltransferase family protein</fullName>
    </submittedName>
</protein>
<dbReference type="Gene3D" id="1.20.120.1630">
    <property type="match status" value="1"/>
</dbReference>
<proteinExistence type="predicted"/>
<dbReference type="Proteomes" id="UP000570474">
    <property type="component" value="Unassembled WGS sequence"/>
</dbReference>
<keyword evidence="3 5" id="KW-1133">Transmembrane helix</keyword>
<evidence type="ECO:0000313" key="6">
    <source>
        <dbReference type="EMBL" id="NLR68887.1"/>
    </source>
</evidence>
<feature type="transmembrane region" description="Helical" evidence="5">
    <location>
        <begin position="73"/>
        <end position="91"/>
    </location>
</feature>
<feature type="transmembrane region" description="Helical" evidence="5">
    <location>
        <begin position="125"/>
        <end position="158"/>
    </location>
</feature>
<keyword evidence="6" id="KW-0489">Methyltransferase</keyword>
<feature type="transmembrane region" description="Helical" evidence="5">
    <location>
        <begin position="6"/>
        <end position="27"/>
    </location>
</feature>
<evidence type="ECO:0000256" key="5">
    <source>
        <dbReference type="SAM" id="Phobius"/>
    </source>
</evidence>